<evidence type="ECO:0000256" key="1">
    <source>
        <dbReference type="ARBA" id="ARBA00001974"/>
    </source>
</evidence>
<dbReference type="SUPFAM" id="SSF47203">
    <property type="entry name" value="Acyl-CoA dehydrogenase C-terminal domain-like"/>
    <property type="match status" value="1"/>
</dbReference>
<evidence type="ECO:0000256" key="5">
    <source>
        <dbReference type="ARBA" id="ARBA00023002"/>
    </source>
</evidence>
<evidence type="ECO:0000256" key="4">
    <source>
        <dbReference type="ARBA" id="ARBA00022827"/>
    </source>
</evidence>
<evidence type="ECO:0000256" key="2">
    <source>
        <dbReference type="ARBA" id="ARBA00009347"/>
    </source>
</evidence>
<dbReference type="Pfam" id="PF02770">
    <property type="entry name" value="Acyl-CoA_dh_M"/>
    <property type="match status" value="1"/>
</dbReference>
<dbReference type="PANTHER" id="PTHR43884">
    <property type="entry name" value="ACYL-COA DEHYDROGENASE"/>
    <property type="match status" value="1"/>
</dbReference>
<evidence type="ECO:0000259" key="9">
    <source>
        <dbReference type="Pfam" id="PF02771"/>
    </source>
</evidence>
<comment type="cofactor">
    <cofactor evidence="1 6">
        <name>FAD</name>
        <dbReference type="ChEBI" id="CHEBI:57692"/>
    </cofactor>
</comment>
<organism evidence="10 11">
    <name type="scientific">OM182 bacterium MED-G28</name>
    <dbReference type="NCBI Taxonomy" id="1986256"/>
    <lineage>
        <taxon>Bacteria</taxon>
        <taxon>Pseudomonadati</taxon>
        <taxon>Pseudomonadota</taxon>
        <taxon>Gammaproteobacteria</taxon>
        <taxon>OMG group</taxon>
        <taxon>OM182 clade</taxon>
    </lineage>
</organism>
<dbReference type="EMBL" id="NTJZ01000012">
    <property type="protein sequence ID" value="PDH32888.1"/>
    <property type="molecule type" value="Genomic_DNA"/>
</dbReference>
<dbReference type="InterPro" id="IPR046373">
    <property type="entry name" value="Acyl-CoA_Oxase/DH_mid-dom_sf"/>
</dbReference>
<dbReference type="Gene3D" id="2.40.110.10">
    <property type="entry name" value="Butyryl-CoA Dehydrogenase, subunit A, domain 2"/>
    <property type="match status" value="1"/>
</dbReference>
<dbReference type="Pfam" id="PF00441">
    <property type="entry name" value="Acyl-CoA_dh_1"/>
    <property type="match status" value="1"/>
</dbReference>
<evidence type="ECO:0000256" key="6">
    <source>
        <dbReference type="RuleBase" id="RU362125"/>
    </source>
</evidence>
<evidence type="ECO:0000256" key="3">
    <source>
        <dbReference type="ARBA" id="ARBA00022630"/>
    </source>
</evidence>
<accession>A0A2A5W9C3</accession>
<feature type="domain" description="Acyl-CoA dehydrogenase/oxidase C-terminal" evidence="7">
    <location>
        <begin position="228"/>
        <end position="375"/>
    </location>
</feature>
<evidence type="ECO:0000259" key="7">
    <source>
        <dbReference type="Pfam" id="PF00441"/>
    </source>
</evidence>
<dbReference type="PANTHER" id="PTHR43884:SF20">
    <property type="entry name" value="ACYL-COA DEHYDROGENASE FADE28"/>
    <property type="match status" value="1"/>
</dbReference>
<proteinExistence type="inferred from homology"/>
<keyword evidence="3 6" id="KW-0285">Flavoprotein</keyword>
<dbReference type="Gene3D" id="1.10.540.10">
    <property type="entry name" value="Acyl-CoA dehydrogenase/oxidase, N-terminal domain"/>
    <property type="match status" value="1"/>
</dbReference>
<dbReference type="Pfam" id="PF02771">
    <property type="entry name" value="Acyl-CoA_dh_N"/>
    <property type="match status" value="1"/>
</dbReference>
<dbReference type="Proteomes" id="UP000219329">
    <property type="component" value="Unassembled WGS sequence"/>
</dbReference>
<dbReference type="Gene3D" id="1.20.140.10">
    <property type="entry name" value="Butyryl-CoA Dehydrogenase, subunit A, domain 3"/>
    <property type="match status" value="1"/>
</dbReference>
<feature type="domain" description="Acyl-CoA dehydrogenase/oxidase N-terminal" evidence="9">
    <location>
        <begin position="6"/>
        <end position="120"/>
    </location>
</feature>
<dbReference type="GO" id="GO:0003995">
    <property type="term" value="F:acyl-CoA dehydrogenase activity"/>
    <property type="evidence" value="ECO:0007669"/>
    <property type="project" value="TreeGrafter"/>
</dbReference>
<dbReference type="InterPro" id="IPR006091">
    <property type="entry name" value="Acyl-CoA_Oxase/DH_mid-dom"/>
</dbReference>
<keyword evidence="4 6" id="KW-0274">FAD</keyword>
<gene>
    <name evidence="10" type="ORF">CNF02_10425</name>
</gene>
<dbReference type="InterPro" id="IPR036250">
    <property type="entry name" value="AcylCo_DH-like_C"/>
</dbReference>
<dbReference type="InterPro" id="IPR009075">
    <property type="entry name" value="AcylCo_DH/oxidase_C"/>
</dbReference>
<feature type="domain" description="Acyl-CoA oxidase/dehydrogenase middle" evidence="8">
    <location>
        <begin position="130"/>
        <end position="216"/>
    </location>
</feature>
<dbReference type="GO" id="GO:0050660">
    <property type="term" value="F:flavin adenine dinucleotide binding"/>
    <property type="evidence" value="ECO:0007669"/>
    <property type="project" value="InterPro"/>
</dbReference>
<evidence type="ECO:0000313" key="10">
    <source>
        <dbReference type="EMBL" id="PDH32888.1"/>
    </source>
</evidence>
<dbReference type="InterPro" id="IPR009100">
    <property type="entry name" value="AcylCoA_DH/oxidase_NM_dom_sf"/>
</dbReference>
<comment type="similarity">
    <text evidence="2 6">Belongs to the acyl-CoA dehydrogenase family.</text>
</comment>
<keyword evidence="5 6" id="KW-0560">Oxidoreductase</keyword>
<dbReference type="CDD" id="cd00567">
    <property type="entry name" value="ACAD"/>
    <property type="match status" value="1"/>
</dbReference>
<comment type="caution">
    <text evidence="10">The sequence shown here is derived from an EMBL/GenBank/DDBJ whole genome shotgun (WGS) entry which is preliminary data.</text>
</comment>
<dbReference type="AlphaFoldDB" id="A0A2A5W9C3"/>
<reference evidence="10 11" key="1">
    <citation type="submission" date="2017-08" db="EMBL/GenBank/DDBJ databases">
        <title>Fine stratification of microbial communities through a metagenomic profile of the photic zone.</title>
        <authorList>
            <person name="Haro-Moreno J.M."/>
            <person name="Lopez-Perez M."/>
            <person name="De La Torre J."/>
            <person name="Picazo A."/>
            <person name="Camacho A."/>
            <person name="Rodriguez-Valera F."/>
        </authorList>
    </citation>
    <scope>NUCLEOTIDE SEQUENCE [LARGE SCALE GENOMIC DNA]</scope>
    <source>
        <strain evidence="10">MED-G28</strain>
    </source>
</reference>
<dbReference type="InterPro" id="IPR013786">
    <property type="entry name" value="AcylCoA_DH/ox_N"/>
</dbReference>
<protein>
    <submittedName>
        <fullName evidence="10">Acyl-CoA dehydrogenase</fullName>
    </submittedName>
</protein>
<evidence type="ECO:0000313" key="11">
    <source>
        <dbReference type="Proteomes" id="UP000219329"/>
    </source>
</evidence>
<name>A0A2A5W9C3_9GAMM</name>
<dbReference type="InterPro" id="IPR037069">
    <property type="entry name" value="AcylCoA_DH/ox_N_sf"/>
</dbReference>
<evidence type="ECO:0000259" key="8">
    <source>
        <dbReference type="Pfam" id="PF02770"/>
    </source>
</evidence>
<dbReference type="SUPFAM" id="SSF56645">
    <property type="entry name" value="Acyl-CoA dehydrogenase NM domain-like"/>
    <property type="match status" value="1"/>
</dbReference>
<sequence length="382" mass="41782">MALVLNEDQQMLKDSAKNFCQQSSPLSVLRKLRDTNDEIGFDTQIWQQMLSLGWAGIAVPETYGGFNFGYSGLGVVLEESGRTLTSSPLIPSVLIGATAINEIGSESQKLELLPKIIAGELLLALAVDEQATHSPSNITTTATKTDKTYLIQGKKTFVLDGHVADKLIVVTRTAGGTDKEAGITLFLVDSDSPGLEIKRTLMVDNRNSAQVHFDDVEVPSEAMLGEEGNGFIALDRVLDIARIGIAAEMLGSIQELFDRIIDYLKQREQFGVLIGSFQGLQHRAATMYSEIELCKSTVRAALAALDNPDLDRIEIAELASIAKAKLSEVYFLVSNEGVQMHGGIGMTDEFDIGFFIKRARVAQQFLGDATFHRDRYATLKKF</sequence>